<feature type="compositionally biased region" description="Polar residues" evidence="1">
    <location>
        <begin position="1"/>
        <end position="14"/>
    </location>
</feature>
<organism evidence="3 4">
    <name type="scientific">Basidiobolus ranarum</name>
    <dbReference type="NCBI Taxonomy" id="34480"/>
    <lineage>
        <taxon>Eukaryota</taxon>
        <taxon>Fungi</taxon>
        <taxon>Fungi incertae sedis</taxon>
        <taxon>Zoopagomycota</taxon>
        <taxon>Entomophthoromycotina</taxon>
        <taxon>Basidiobolomycetes</taxon>
        <taxon>Basidiobolales</taxon>
        <taxon>Basidiobolaceae</taxon>
        <taxon>Basidiobolus</taxon>
    </lineage>
</organism>
<proteinExistence type="predicted"/>
<keyword evidence="4" id="KW-1185">Reference proteome</keyword>
<keyword evidence="2" id="KW-0812">Transmembrane</keyword>
<evidence type="ECO:0000256" key="1">
    <source>
        <dbReference type="SAM" id="MobiDB-lite"/>
    </source>
</evidence>
<name>A0ABR2W893_9FUNG</name>
<protein>
    <submittedName>
        <fullName evidence="3">Uncharacterized protein</fullName>
    </submittedName>
</protein>
<reference evidence="3 4" key="1">
    <citation type="submission" date="2023-04" db="EMBL/GenBank/DDBJ databases">
        <title>Genome of Basidiobolus ranarum AG-B5.</title>
        <authorList>
            <person name="Stajich J.E."/>
            <person name="Carter-House D."/>
            <person name="Gryganskyi A."/>
        </authorList>
    </citation>
    <scope>NUCLEOTIDE SEQUENCE [LARGE SCALE GENOMIC DNA]</scope>
    <source>
        <strain evidence="3 4">AG-B5</strain>
    </source>
</reference>
<accession>A0ABR2W893</accession>
<comment type="caution">
    <text evidence="3">The sequence shown here is derived from an EMBL/GenBank/DDBJ whole genome shotgun (WGS) entry which is preliminary data.</text>
</comment>
<evidence type="ECO:0000256" key="2">
    <source>
        <dbReference type="SAM" id="Phobius"/>
    </source>
</evidence>
<feature type="transmembrane region" description="Helical" evidence="2">
    <location>
        <begin position="82"/>
        <end position="103"/>
    </location>
</feature>
<feature type="region of interest" description="Disordered" evidence="1">
    <location>
        <begin position="1"/>
        <end position="21"/>
    </location>
</feature>
<keyword evidence="2" id="KW-0472">Membrane</keyword>
<keyword evidence="2" id="KW-1133">Transmembrane helix</keyword>
<dbReference type="EMBL" id="JASJQH010006930">
    <property type="protein sequence ID" value="KAK9723080.1"/>
    <property type="molecule type" value="Genomic_DNA"/>
</dbReference>
<gene>
    <name evidence="3" type="ORF">K7432_002139</name>
</gene>
<sequence length="162" mass="18080">MSSPTISKESSTRSPLKRNSRTLTKRMSDRIRLKNIQGGYSVFALLTQSQRRQLYVVYVSVILIFLSTAFLFQEIIQNNGLVILSVACLVILLVVTGGLIKFFHQPPIQVSPMPTQYFLGVEIASSTHKPKQLEQVLIWPTPPDTVIVKGPELSKGTPEILT</sequence>
<dbReference type="Proteomes" id="UP001479436">
    <property type="component" value="Unassembled WGS sequence"/>
</dbReference>
<evidence type="ECO:0000313" key="4">
    <source>
        <dbReference type="Proteomes" id="UP001479436"/>
    </source>
</evidence>
<evidence type="ECO:0000313" key="3">
    <source>
        <dbReference type="EMBL" id="KAK9723080.1"/>
    </source>
</evidence>
<feature type="transmembrane region" description="Helical" evidence="2">
    <location>
        <begin position="55"/>
        <end position="76"/>
    </location>
</feature>